<sequence length="133" mass="15409">MPINLLSMPAAERTTWPSCHRLLNLEFPLKRGSFIYVARQVCHASQGNIRLLGEWTLCQPMLVKHPVLMVILRDPLIQGFRHAMKFYGGRMLRFRMIINLCIRCWVPNLAKTNDTDFRAAALQQAMKETKPML</sequence>
<proteinExistence type="predicted"/>
<organism evidence="1 2">
    <name type="scientific">Austropuccinia psidii MF-1</name>
    <dbReference type="NCBI Taxonomy" id="1389203"/>
    <lineage>
        <taxon>Eukaryota</taxon>
        <taxon>Fungi</taxon>
        <taxon>Dikarya</taxon>
        <taxon>Basidiomycota</taxon>
        <taxon>Pucciniomycotina</taxon>
        <taxon>Pucciniomycetes</taxon>
        <taxon>Pucciniales</taxon>
        <taxon>Sphaerophragmiaceae</taxon>
        <taxon>Austropuccinia</taxon>
    </lineage>
</organism>
<evidence type="ECO:0000313" key="2">
    <source>
        <dbReference type="Proteomes" id="UP000765509"/>
    </source>
</evidence>
<protein>
    <submittedName>
        <fullName evidence="1">Uncharacterized protein</fullName>
    </submittedName>
</protein>
<dbReference type="AlphaFoldDB" id="A0A9Q3H585"/>
<name>A0A9Q3H585_9BASI</name>
<evidence type="ECO:0000313" key="1">
    <source>
        <dbReference type="EMBL" id="MBW0489760.1"/>
    </source>
</evidence>
<comment type="caution">
    <text evidence="1">The sequence shown here is derived from an EMBL/GenBank/DDBJ whole genome shotgun (WGS) entry which is preliminary data.</text>
</comment>
<dbReference type="Proteomes" id="UP000765509">
    <property type="component" value="Unassembled WGS sequence"/>
</dbReference>
<accession>A0A9Q3H585</accession>
<reference evidence="1" key="1">
    <citation type="submission" date="2021-03" db="EMBL/GenBank/DDBJ databases">
        <title>Draft genome sequence of rust myrtle Austropuccinia psidii MF-1, a brazilian biotype.</title>
        <authorList>
            <person name="Quecine M.C."/>
            <person name="Pachon D.M.R."/>
            <person name="Bonatelli M.L."/>
            <person name="Correr F.H."/>
            <person name="Franceschini L.M."/>
            <person name="Leite T.F."/>
            <person name="Margarido G.R.A."/>
            <person name="Almeida C.A."/>
            <person name="Ferrarezi J.A."/>
            <person name="Labate C.A."/>
        </authorList>
    </citation>
    <scope>NUCLEOTIDE SEQUENCE</scope>
    <source>
        <strain evidence="1">MF-1</strain>
    </source>
</reference>
<dbReference type="EMBL" id="AVOT02010249">
    <property type="protein sequence ID" value="MBW0489760.1"/>
    <property type="molecule type" value="Genomic_DNA"/>
</dbReference>
<keyword evidence="2" id="KW-1185">Reference proteome</keyword>
<gene>
    <name evidence="1" type="ORF">O181_029475</name>
</gene>